<dbReference type="EMBL" id="JBBPFD010000009">
    <property type="protein sequence ID" value="KAK7913422.1"/>
    <property type="molecule type" value="Genomic_DNA"/>
</dbReference>
<gene>
    <name evidence="1" type="ORF">WMY93_013633</name>
</gene>
<evidence type="ECO:0000313" key="1">
    <source>
        <dbReference type="EMBL" id="KAK7913422.1"/>
    </source>
</evidence>
<dbReference type="AlphaFoldDB" id="A0AAW0P4J8"/>
<name>A0AAW0P4J8_9GOBI</name>
<keyword evidence="2" id="KW-1185">Reference proteome</keyword>
<evidence type="ECO:0000313" key="2">
    <source>
        <dbReference type="Proteomes" id="UP001460270"/>
    </source>
</evidence>
<protein>
    <recommendedName>
        <fullName evidence="3">Potassium voltage-gated channel subfamily KQT member 1</fullName>
    </recommendedName>
</protein>
<organism evidence="1 2">
    <name type="scientific">Mugilogobius chulae</name>
    <name type="common">yellowstripe goby</name>
    <dbReference type="NCBI Taxonomy" id="88201"/>
    <lineage>
        <taxon>Eukaryota</taxon>
        <taxon>Metazoa</taxon>
        <taxon>Chordata</taxon>
        <taxon>Craniata</taxon>
        <taxon>Vertebrata</taxon>
        <taxon>Euteleostomi</taxon>
        <taxon>Actinopterygii</taxon>
        <taxon>Neopterygii</taxon>
        <taxon>Teleostei</taxon>
        <taxon>Neoteleostei</taxon>
        <taxon>Acanthomorphata</taxon>
        <taxon>Gobiaria</taxon>
        <taxon>Gobiiformes</taxon>
        <taxon>Gobioidei</taxon>
        <taxon>Gobiidae</taxon>
        <taxon>Gobionellinae</taxon>
        <taxon>Mugilogobius</taxon>
    </lineage>
</organism>
<proteinExistence type="predicted"/>
<reference evidence="2" key="1">
    <citation type="submission" date="2024-04" db="EMBL/GenBank/DDBJ databases">
        <title>Salinicola lusitanus LLJ914,a marine bacterium isolated from the Okinawa Trough.</title>
        <authorList>
            <person name="Li J."/>
        </authorList>
    </citation>
    <scope>NUCLEOTIDE SEQUENCE [LARGE SCALE GENOMIC DNA]</scope>
</reference>
<sequence length="107" mass="12288">MSGRNPQRSPGVVRVNRPVDLELAETAFSSIEPEQEKTPVDDDISNMALPSIHVHPYLSHPRMSVRMSVYSTGINRPTITYNYVQGKIYNFLERPSGWKCFMYHFTV</sequence>
<evidence type="ECO:0008006" key="3">
    <source>
        <dbReference type="Google" id="ProtNLM"/>
    </source>
</evidence>
<comment type="caution">
    <text evidence="1">The sequence shown here is derived from an EMBL/GenBank/DDBJ whole genome shotgun (WGS) entry which is preliminary data.</text>
</comment>
<dbReference type="Proteomes" id="UP001460270">
    <property type="component" value="Unassembled WGS sequence"/>
</dbReference>
<accession>A0AAW0P4J8</accession>